<keyword evidence="3" id="KW-1185">Reference proteome</keyword>
<gene>
    <name evidence="2" type="ORF">I8J31_10005</name>
</gene>
<dbReference type="EMBL" id="JAEMNX010000010">
    <property type="protein sequence ID" value="MBJ7538005.1"/>
    <property type="molecule type" value="Genomic_DNA"/>
</dbReference>
<name>A0A934JKV8_9GAMM</name>
<keyword evidence="1" id="KW-0812">Transmembrane</keyword>
<reference evidence="2" key="1">
    <citation type="submission" date="2020-12" db="EMBL/GenBank/DDBJ databases">
        <title>Marinomonas arctica sp. nov., a psychrotolerant bacterium isolated from the Arctic.</title>
        <authorList>
            <person name="Zhang Y."/>
        </authorList>
    </citation>
    <scope>NUCLEOTIDE SEQUENCE</scope>
    <source>
        <strain evidence="2">C1424</strain>
    </source>
</reference>
<accession>A0A934JKV8</accession>
<sequence>MAFPSLRAKLFLATWLENHTEFRLPSHSKSLPEALKSLEQKSLETPLHTTSYLDQFCTLKRYFNRTIFVLLLICFALGIMAVPPVFATDQANQANVFWLLIVLLGFHSLNLIIWLATLMTSNFRTTGAKGIFLSSLIFITQKVSKHLHIKTDVSHAFLHWQCQPNANKWLISTLSHIAWGCYLLAGWLMTLVLLLTNQVNFVWETTLLSDQAFLTLTDTLSVIPNWLGIRVPNQLDVLASRVDLITQTASTRQHWANFLLASLMLYGVLPRLVLALFSLAMYQLKRATQPISTQEKIIQNRYQDAESQNRHIIDNDKHAIIPSASSHGKNVLSILDAQAFKQDWGLFEWSTTEPSYLHSANTKVMLNSREQQDSFLTSSSHNPVYILVDGNHSPDRGTRRFFLQANVAYSALRMVISQGKNAKFAEQWLRLGQETSVPSFQPQAEE</sequence>
<evidence type="ECO:0000313" key="2">
    <source>
        <dbReference type="EMBL" id="MBJ7538005.1"/>
    </source>
</evidence>
<organism evidence="2 3">
    <name type="scientific">Marinomonas transparens</name>
    <dbReference type="NCBI Taxonomy" id="2795388"/>
    <lineage>
        <taxon>Bacteria</taxon>
        <taxon>Pseudomonadati</taxon>
        <taxon>Pseudomonadota</taxon>
        <taxon>Gammaproteobacteria</taxon>
        <taxon>Oceanospirillales</taxon>
        <taxon>Oceanospirillaceae</taxon>
        <taxon>Marinomonas</taxon>
    </lineage>
</organism>
<proteinExistence type="predicted"/>
<feature type="transmembrane region" description="Helical" evidence="1">
    <location>
        <begin position="67"/>
        <end position="86"/>
    </location>
</feature>
<dbReference type="AlphaFoldDB" id="A0A934JKV8"/>
<protein>
    <submittedName>
        <fullName evidence="2">DUF2868 domain-containing protein</fullName>
    </submittedName>
</protein>
<feature type="transmembrane region" description="Helical" evidence="1">
    <location>
        <begin position="258"/>
        <end position="282"/>
    </location>
</feature>
<keyword evidence="1" id="KW-1133">Transmembrane helix</keyword>
<feature type="transmembrane region" description="Helical" evidence="1">
    <location>
        <begin position="177"/>
        <end position="196"/>
    </location>
</feature>
<comment type="caution">
    <text evidence="2">The sequence shown here is derived from an EMBL/GenBank/DDBJ whole genome shotgun (WGS) entry which is preliminary data.</text>
</comment>
<dbReference type="InterPro" id="IPR021296">
    <property type="entry name" value="DUF2868"/>
</dbReference>
<dbReference type="RefSeq" id="WP_199468361.1">
    <property type="nucleotide sequence ID" value="NZ_JAEMNX010000010.1"/>
</dbReference>
<dbReference type="Proteomes" id="UP000628710">
    <property type="component" value="Unassembled WGS sequence"/>
</dbReference>
<evidence type="ECO:0000313" key="3">
    <source>
        <dbReference type="Proteomes" id="UP000628710"/>
    </source>
</evidence>
<dbReference type="Pfam" id="PF11067">
    <property type="entry name" value="DUF2868"/>
    <property type="match status" value="1"/>
</dbReference>
<keyword evidence="1" id="KW-0472">Membrane</keyword>
<evidence type="ECO:0000256" key="1">
    <source>
        <dbReference type="SAM" id="Phobius"/>
    </source>
</evidence>
<feature type="transmembrane region" description="Helical" evidence="1">
    <location>
        <begin position="98"/>
        <end position="119"/>
    </location>
</feature>